<dbReference type="AlphaFoldDB" id="G7DWK9"/>
<dbReference type="InParanoid" id="G7DWK9"/>
<organism evidence="2 3">
    <name type="scientific">Mixia osmundae (strain CBS 9802 / IAM 14324 / JCM 22182 / KY 12970)</name>
    <dbReference type="NCBI Taxonomy" id="764103"/>
    <lineage>
        <taxon>Eukaryota</taxon>
        <taxon>Fungi</taxon>
        <taxon>Dikarya</taxon>
        <taxon>Basidiomycota</taxon>
        <taxon>Pucciniomycotina</taxon>
        <taxon>Mixiomycetes</taxon>
        <taxon>Mixiales</taxon>
        <taxon>Mixiaceae</taxon>
        <taxon>Mixia</taxon>
    </lineage>
</organism>
<gene>
    <name evidence="2" type="primary">Mo01624</name>
    <name evidence="2" type="ORF">E5Q_01624</name>
</gene>
<evidence type="ECO:0000256" key="1">
    <source>
        <dbReference type="SAM" id="MobiDB-lite"/>
    </source>
</evidence>
<proteinExistence type="predicted"/>
<dbReference type="HOGENOM" id="CLU_2223871_0_0_1"/>
<dbReference type="Proteomes" id="UP000009131">
    <property type="component" value="Unassembled WGS sequence"/>
</dbReference>
<dbReference type="EMBL" id="BABT02000052">
    <property type="protein sequence ID" value="GAA94969.1"/>
    <property type="molecule type" value="Genomic_DNA"/>
</dbReference>
<accession>G7DWK9</accession>
<keyword evidence="3" id="KW-1185">Reference proteome</keyword>
<protein>
    <submittedName>
        <fullName evidence="2">Uncharacterized protein</fullName>
    </submittedName>
</protein>
<reference evidence="2 3" key="2">
    <citation type="journal article" date="2012" name="Open Biol.">
        <title>Characteristics of nucleosomes and linker DNA regions on the genome of the basidiomycete Mixia osmundae revealed by mono- and dinucleosome mapping.</title>
        <authorList>
            <person name="Nishida H."/>
            <person name="Kondo S."/>
            <person name="Matsumoto T."/>
            <person name="Suzuki Y."/>
            <person name="Yoshikawa H."/>
            <person name="Taylor T.D."/>
            <person name="Sugiyama J."/>
        </authorList>
    </citation>
    <scope>NUCLEOTIDE SEQUENCE [LARGE SCALE GENOMIC DNA]</scope>
    <source>
        <strain evidence="3">CBS 9802 / IAM 14324 / JCM 22182 / KY 12970</strain>
    </source>
</reference>
<name>G7DWK9_MIXOS</name>
<feature type="compositionally biased region" description="Pro residues" evidence="1">
    <location>
        <begin position="70"/>
        <end position="80"/>
    </location>
</feature>
<sequence>MIRMLGVRTPVRVLTQSLAQRCHSSGPKGSPHASTSGGSAPLSESTQAPGQAPAVDELPNTANEIEAPAQPGPGGIPPRATPIHFQKDAKQTGEQGIPEGADKDAS</sequence>
<dbReference type="RefSeq" id="XP_014565943.1">
    <property type="nucleotide sequence ID" value="XM_014710457.1"/>
</dbReference>
<feature type="compositionally biased region" description="Polar residues" evidence="1">
    <location>
        <begin position="32"/>
        <end position="49"/>
    </location>
</feature>
<comment type="caution">
    <text evidence="2">The sequence shown here is derived from an EMBL/GenBank/DDBJ whole genome shotgun (WGS) entry which is preliminary data.</text>
</comment>
<evidence type="ECO:0000313" key="2">
    <source>
        <dbReference type="EMBL" id="GAA94969.1"/>
    </source>
</evidence>
<evidence type="ECO:0000313" key="3">
    <source>
        <dbReference type="Proteomes" id="UP000009131"/>
    </source>
</evidence>
<reference evidence="2 3" key="1">
    <citation type="journal article" date="2011" name="J. Gen. Appl. Microbiol.">
        <title>Draft genome sequencing of the enigmatic basidiomycete Mixia osmundae.</title>
        <authorList>
            <person name="Nishida H."/>
            <person name="Nagatsuka Y."/>
            <person name="Sugiyama J."/>
        </authorList>
    </citation>
    <scope>NUCLEOTIDE SEQUENCE [LARGE SCALE GENOMIC DNA]</scope>
    <source>
        <strain evidence="3">CBS 9802 / IAM 14324 / JCM 22182 / KY 12970</strain>
    </source>
</reference>
<feature type="region of interest" description="Disordered" evidence="1">
    <location>
        <begin position="18"/>
        <end position="106"/>
    </location>
</feature>